<evidence type="ECO:0000313" key="3">
    <source>
        <dbReference type="EMBL" id="SIS65792.1"/>
    </source>
</evidence>
<name>A0ABY1KQL5_9FLAO</name>
<accession>A0ABY1KQL5</accession>
<keyword evidence="1" id="KW-0808">Transferase</keyword>
<dbReference type="InterPro" id="IPR000182">
    <property type="entry name" value="GNAT_dom"/>
</dbReference>
<dbReference type="RefSeq" id="WP_076454998.1">
    <property type="nucleotide sequence ID" value="NZ_FTOB01000003.1"/>
</dbReference>
<dbReference type="PROSITE" id="PS51186">
    <property type="entry name" value="GNAT"/>
    <property type="match status" value="1"/>
</dbReference>
<evidence type="ECO:0000313" key="4">
    <source>
        <dbReference type="Proteomes" id="UP000185728"/>
    </source>
</evidence>
<evidence type="ECO:0000256" key="1">
    <source>
        <dbReference type="ARBA" id="ARBA00022679"/>
    </source>
</evidence>
<keyword evidence="3" id="KW-0689">Ribosomal protein</keyword>
<dbReference type="Pfam" id="PF00583">
    <property type="entry name" value="Acetyltransf_1"/>
    <property type="match status" value="1"/>
</dbReference>
<sequence length="150" mass="17097">MLRIERTTHKNEHFSGLVAQLDTYLSHTDGDEHDFYHQYNGIEHLNQVVIAYLDNTAVGCGAIKEFDTDSAEVKRMYVSPKTRGQGLATLLLKELEKWASELGYKSCILETGKRQPEAIALYTKNNYKTIPNYGQYIGMENSVCFKKDLV</sequence>
<feature type="domain" description="N-acetyltransferase" evidence="2">
    <location>
        <begin position="2"/>
        <end position="150"/>
    </location>
</feature>
<keyword evidence="4" id="KW-1185">Reference proteome</keyword>
<dbReference type="PANTHER" id="PTHR13947">
    <property type="entry name" value="GNAT FAMILY N-ACETYLTRANSFERASE"/>
    <property type="match status" value="1"/>
</dbReference>
<comment type="caution">
    <text evidence="3">The sequence shown here is derived from an EMBL/GenBank/DDBJ whole genome shotgun (WGS) entry which is preliminary data.</text>
</comment>
<dbReference type="EMBL" id="FTOB01000003">
    <property type="protein sequence ID" value="SIS65792.1"/>
    <property type="molecule type" value="Genomic_DNA"/>
</dbReference>
<dbReference type="Proteomes" id="UP000185728">
    <property type="component" value="Unassembled WGS sequence"/>
</dbReference>
<reference evidence="3 4" key="1">
    <citation type="submission" date="2017-01" db="EMBL/GenBank/DDBJ databases">
        <authorList>
            <person name="Varghese N."/>
            <person name="Submissions S."/>
        </authorList>
    </citation>
    <scope>NUCLEOTIDE SEQUENCE [LARGE SCALE GENOMIC DNA]</scope>
    <source>
        <strain evidence="3 4">DSM 2061</strain>
    </source>
</reference>
<evidence type="ECO:0000259" key="2">
    <source>
        <dbReference type="PROSITE" id="PS51186"/>
    </source>
</evidence>
<dbReference type="SUPFAM" id="SSF55729">
    <property type="entry name" value="Acyl-CoA N-acyltransferases (Nat)"/>
    <property type="match status" value="1"/>
</dbReference>
<protein>
    <submittedName>
        <fullName evidence="3">Ribosomal protein S18 acetylase RimI</fullName>
    </submittedName>
</protein>
<organism evidence="3 4">
    <name type="scientific">Zobellia uliginosa</name>
    <dbReference type="NCBI Taxonomy" id="143224"/>
    <lineage>
        <taxon>Bacteria</taxon>
        <taxon>Pseudomonadati</taxon>
        <taxon>Bacteroidota</taxon>
        <taxon>Flavobacteriia</taxon>
        <taxon>Flavobacteriales</taxon>
        <taxon>Flavobacteriaceae</taxon>
        <taxon>Zobellia</taxon>
    </lineage>
</organism>
<dbReference type="CDD" id="cd04301">
    <property type="entry name" value="NAT_SF"/>
    <property type="match status" value="1"/>
</dbReference>
<dbReference type="GO" id="GO:0005840">
    <property type="term" value="C:ribosome"/>
    <property type="evidence" value="ECO:0007669"/>
    <property type="project" value="UniProtKB-KW"/>
</dbReference>
<dbReference type="InterPro" id="IPR050769">
    <property type="entry name" value="NAT_camello-type"/>
</dbReference>
<dbReference type="PANTHER" id="PTHR13947:SF37">
    <property type="entry name" value="LD18367P"/>
    <property type="match status" value="1"/>
</dbReference>
<dbReference type="InterPro" id="IPR016181">
    <property type="entry name" value="Acyl_CoA_acyltransferase"/>
</dbReference>
<dbReference type="Gene3D" id="3.40.630.30">
    <property type="match status" value="1"/>
</dbReference>
<proteinExistence type="predicted"/>
<keyword evidence="3" id="KW-0687">Ribonucleoprotein</keyword>
<gene>
    <name evidence="3" type="ORF">SAMN05421766_103188</name>
</gene>